<evidence type="ECO:0000256" key="7">
    <source>
        <dbReference type="RuleBase" id="RU366006"/>
    </source>
</evidence>
<reference evidence="9 10" key="1">
    <citation type="submission" date="2018-11" db="EMBL/GenBank/DDBJ databases">
        <title>Complete genome sequence of Dickeya zeae strain CE1 infecting Canna edulis Ker-Gawl. in China.</title>
        <authorList>
            <person name="Zhang J."/>
            <person name="Lin B."/>
            <person name="Shen H."/>
            <person name="Jiang S."/>
            <person name="Pu X."/>
            <person name="Sun D."/>
        </authorList>
    </citation>
    <scope>NUCLEOTIDE SEQUENCE [LARGE SCALE GENOMIC DNA]</scope>
    <source>
        <strain evidence="9 10">CE1</strain>
    </source>
</reference>
<gene>
    <name evidence="9" type="ORF">DWG24_14245</name>
</gene>
<dbReference type="InterPro" id="IPR013341">
    <property type="entry name" value="Mandelate_racemase_N_dom"/>
</dbReference>
<dbReference type="SFLD" id="SFLDF00010">
    <property type="entry name" value="dipeptide_epimerase"/>
    <property type="match status" value="1"/>
</dbReference>
<dbReference type="Pfam" id="PF13378">
    <property type="entry name" value="MR_MLE_C"/>
    <property type="match status" value="1"/>
</dbReference>
<dbReference type="InterPro" id="IPR029017">
    <property type="entry name" value="Enolase-like_N"/>
</dbReference>
<comment type="cofactor">
    <cofactor evidence="6 7">
        <name>Mg(2+)</name>
        <dbReference type="ChEBI" id="CHEBI:18420"/>
    </cofactor>
    <text evidence="6 7">Binds 1 Mg(2+) ion per subunit.</text>
</comment>
<accession>A0AAE6Z0F0</accession>
<name>A0AAE6Z0F0_9GAMM</name>
<evidence type="ECO:0000259" key="8">
    <source>
        <dbReference type="SMART" id="SM00922"/>
    </source>
</evidence>
<evidence type="ECO:0000256" key="2">
    <source>
        <dbReference type="ARBA" id="ARBA00022723"/>
    </source>
</evidence>
<dbReference type="Pfam" id="PF02746">
    <property type="entry name" value="MR_MLE_N"/>
    <property type="match status" value="1"/>
</dbReference>
<dbReference type="InterPro" id="IPR029065">
    <property type="entry name" value="Enolase_C-like"/>
</dbReference>
<dbReference type="SUPFAM" id="SSF51604">
    <property type="entry name" value="Enolase C-terminal domain-like"/>
    <property type="match status" value="1"/>
</dbReference>
<evidence type="ECO:0000256" key="1">
    <source>
        <dbReference type="ARBA" id="ARBA00010339"/>
    </source>
</evidence>
<dbReference type="Proteomes" id="UP000500801">
    <property type="component" value="Chromosome"/>
</dbReference>
<keyword evidence="3 6" id="KW-0460">Magnesium</keyword>
<evidence type="ECO:0000256" key="4">
    <source>
        <dbReference type="ARBA" id="ARBA00023235"/>
    </source>
</evidence>
<feature type="active site" description="Proton acceptor; specific for (S)-substrate epimerization" evidence="5">
    <location>
        <position position="245"/>
    </location>
</feature>
<dbReference type="InterPro" id="IPR036849">
    <property type="entry name" value="Enolase-like_C_sf"/>
</dbReference>
<dbReference type="PANTHER" id="PTHR48080:SF3">
    <property type="entry name" value="ENOLASE SUPERFAMILY MEMBER DDB_G0284701"/>
    <property type="match status" value="1"/>
</dbReference>
<dbReference type="InterPro" id="IPR034603">
    <property type="entry name" value="Dipeptide_epimerase"/>
</dbReference>
<feature type="binding site" evidence="6">
    <location>
        <position position="223"/>
    </location>
    <ligand>
        <name>Mg(2+)</name>
        <dbReference type="ChEBI" id="CHEBI:18420"/>
    </ligand>
</feature>
<dbReference type="Gene3D" id="3.20.20.120">
    <property type="entry name" value="Enolase-like C-terminal domain"/>
    <property type="match status" value="1"/>
</dbReference>
<evidence type="ECO:0000313" key="10">
    <source>
        <dbReference type="Proteomes" id="UP000500801"/>
    </source>
</evidence>
<dbReference type="EC" id="5.1.1.-" evidence="7"/>
<evidence type="ECO:0000256" key="6">
    <source>
        <dbReference type="PIRSR" id="PIRSR634603-3"/>
    </source>
</evidence>
<evidence type="ECO:0000313" key="9">
    <source>
        <dbReference type="EMBL" id="QIZ51824.1"/>
    </source>
</evidence>
<evidence type="ECO:0000256" key="3">
    <source>
        <dbReference type="ARBA" id="ARBA00022842"/>
    </source>
</evidence>
<dbReference type="SFLD" id="SFLDS00001">
    <property type="entry name" value="Enolase"/>
    <property type="match status" value="1"/>
</dbReference>
<dbReference type="PANTHER" id="PTHR48080">
    <property type="entry name" value="D-GALACTONATE DEHYDRATASE-RELATED"/>
    <property type="match status" value="1"/>
</dbReference>
<dbReference type="EMBL" id="CP033622">
    <property type="protein sequence ID" value="QIZ51824.1"/>
    <property type="molecule type" value="Genomic_DNA"/>
</dbReference>
<keyword evidence="4 7" id="KW-0413">Isomerase</keyword>
<proteinExistence type="inferred from homology"/>
<evidence type="ECO:0000256" key="5">
    <source>
        <dbReference type="PIRSR" id="PIRSR634603-1"/>
    </source>
</evidence>
<feature type="active site" description="Proton acceptor; specific for (R)-substrate epimerization" evidence="5">
    <location>
        <position position="149"/>
    </location>
</feature>
<dbReference type="GO" id="GO:0016855">
    <property type="term" value="F:racemase and epimerase activity, acting on amino acids and derivatives"/>
    <property type="evidence" value="ECO:0007669"/>
    <property type="project" value="UniProtKB-UniRule"/>
</dbReference>
<keyword evidence="2 6" id="KW-0479">Metal-binding</keyword>
<feature type="binding site" evidence="6">
    <location>
        <position position="174"/>
    </location>
    <ligand>
        <name>Mg(2+)</name>
        <dbReference type="ChEBI" id="CHEBI:18420"/>
    </ligand>
</feature>
<dbReference type="Gene3D" id="3.30.390.10">
    <property type="entry name" value="Enolase-like, N-terminal domain"/>
    <property type="match status" value="1"/>
</dbReference>
<dbReference type="AlphaFoldDB" id="A0AAE6Z0F0"/>
<organism evidence="9 10">
    <name type="scientific">Dickeya zeae</name>
    <dbReference type="NCBI Taxonomy" id="204042"/>
    <lineage>
        <taxon>Bacteria</taxon>
        <taxon>Pseudomonadati</taxon>
        <taxon>Pseudomonadota</taxon>
        <taxon>Gammaproteobacteria</taxon>
        <taxon>Enterobacterales</taxon>
        <taxon>Pectobacteriaceae</taxon>
        <taxon>Dickeya</taxon>
    </lineage>
</organism>
<dbReference type="GO" id="GO:0046872">
    <property type="term" value="F:metal ion binding"/>
    <property type="evidence" value="ECO:0007669"/>
    <property type="project" value="UniProtKB-KW"/>
</dbReference>
<dbReference type="CDD" id="cd03319">
    <property type="entry name" value="L-Ala-DL-Glu_epimerase"/>
    <property type="match status" value="1"/>
</dbReference>
<dbReference type="NCBIfam" id="NF042940">
    <property type="entry name" value="racemase_DgcA"/>
    <property type="match status" value="1"/>
</dbReference>
<dbReference type="InterPro" id="IPR013342">
    <property type="entry name" value="Mandelate_racemase_C"/>
</dbReference>
<dbReference type="RefSeq" id="WP_168363014.1">
    <property type="nucleotide sequence ID" value="NZ_CP033622.1"/>
</dbReference>
<dbReference type="SFLD" id="SFLDG00180">
    <property type="entry name" value="muconate_cycloisomerase"/>
    <property type="match status" value="1"/>
</dbReference>
<feature type="domain" description="Mandelate racemase/muconate lactonizing enzyme C-terminal" evidence="8">
    <location>
        <begin position="130"/>
        <end position="221"/>
    </location>
</feature>
<dbReference type="SUPFAM" id="SSF54826">
    <property type="entry name" value="Enolase N-terminal domain-like"/>
    <property type="match status" value="1"/>
</dbReference>
<sequence>MAELIVAHERWALKETFTVSRGSKTHADVIKVTVRDGHLEGHGESVPYARYGESISDVTAQLTALQGKVRQGLDQQTLQTLLPPGAARNALDCALWDLDSQRQAIPVWQLAGLPRPEPVVSAFTLSLDTPERMAQAAKRHAHRPLLKLKLADEHDIERVAAVRQWAPQAQIIVDANEGWTADLYLKLVPELQRLGVSLIEQPLPAHDDEVLATLPRPIALCADESCHDRRTLPGLATRYDMVNIKLDKTGGLTEALLLRQAAQAQGLKIMVGCMVSTSLSMAPASLVAQGAHIVDLDGPLLLAEDRVGGLEWRGSQLYLSETGLWGHPRPCLTGAV</sequence>
<comment type="similarity">
    <text evidence="1">Belongs to the mandelate racemase/muconate lactonizing enzyme family. GalD subfamily.</text>
</comment>
<feature type="binding site" evidence="6">
    <location>
        <position position="200"/>
    </location>
    <ligand>
        <name>Mg(2+)</name>
        <dbReference type="ChEBI" id="CHEBI:18420"/>
    </ligand>
</feature>
<dbReference type="SMART" id="SM00922">
    <property type="entry name" value="MR_MLE"/>
    <property type="match status" value="1"/>
</dbReference>
<protein>
    <recommendedName>
        <fullName evidence="7">Dipeptide epimerase</fullName>
        <ecNumber evidence="7">5.1.1.-</ecNumber>
    </recommendedName>
</protein>
<dbReference type="InterPro" id="IPR034593">
    <property type="entry name" value="DgoD-like"/>
</dbReference>